<evidence type="ECO:0000313" key="1">
    <source>
        <dbReference type="EMBL" id="MBC1171541.1"/>
    </source>
</evidence>
<dbReference type="PANTHER" id="PTHR12254:SF0">
    <property type="entry name" value="BARBU-RELATED"/>
    <property type="match status" value="1"/>
</dbReference>
<accession>A0A1B0GL63</accession>
<dbReference type="EnsemblMetazoa" id="LLOJ009832-RA">
    <property type="protein sequence ID" value="LLOJ009832-PA"/>
    <property type="gene ID" value="LLOJ009832"/>
</dbReference>
<dbReference type="GO" id="GO:0007423">
    <property type="term" value="P:sensory organ development"/>
    <property type="evidence" value="ECO:0007669"/>
    <property type="project" value="InterPro"/>
</dbReference>
<dbReference type="EMBL" id="GITU01002838">
    <property type="protein sequence ID" value="MBC1171541.1"/>
    <property type="molecule type" value="Transcribed_RNA"/>
</dbReference>
<dbReference type="EMBL" id="AJWK01034398">
    <property type="status" value="NOT_ANNOTATED_CDS"/>
    <property type="molecule type" value="Genomic_DNA"/>
</dbReference>
<evidence type="ECO:0000313" key="2">
    <source>
        <dbReference type="EnsemblMetazoa" id="LLOJ009832-PA"/>
    </source>
</evidence>
<dbReference type="GO" id="GO:0007219">
    <property type="term" value="P:Notch signaling pathway"/>
    <property type="evidence" value="ECO:0007669"/>
    <property type="project" value="InterPro"/>
</dbReference>
<keyword evidence="3" id="KW-1185">Reference proteome</keyword>
<dbReference type="AlphaFoldDB" id="A0A1B0GL63"/>
<proteinExistence type="predicted"/>
<sequence length="330" mass="38010">MIHQSDFIIASNNSINDNMYNTKKAKSPAHRVKKMLKPLLKFLTQPRHPKQLGKSCNSHDDFDFWSPCPSADNTANEELEARIMEEIAQCADDAAVYVYTPEDGECHLQPVQRDQTFVPVHFARTDAGTFFWTTVGKEADCDLIQPTYCCSHFQQPHVQYDRWMIHQSDFINRQQITAINDNMYNTKKAKSPAHRVKKMLKPLLKFLTQPRHPKQLGKSCNSHDDFDFWSPCPSADNTANEELEARIMEEIAQCADDAAVYVYTPEDGECHLQPVQRDQTFVPVHFARTDAGTFFWTTVGKEADCDLIQPTYCCSHFQQPHVQYDRWVQA</sequence>
<dbReference type="EMBL" id="AJWK01034396">
    <property type="status" value="NOT_ANNOTATED_CDS"/>
    <property type="molecule type" value="Genomic_DNA"/>
</dbReference>
<reference evidence="1" key="2">
    <citation type="journal article" date="2020" name="BMC">
        <title>Leishmania infection induces a limited differential gene expression in the sand fly midgut.</title>
        <authorList>
            <person name="Coutinho-Abreu I.V."/>
            <person name="Serafim T.D."/>
            <person name="Meneses C."/>
            <person name="Kamhawi S."/>
            <person name="Oliveira F."/>
            <person name="Valenzuela J.G."/>
        </authorList>
    </citation>
    <scope>NUCLEOTIDE SEQUENCE</scope>
    <source>
        <strain evidence="1">Jacobina</strain>
        <tissue evidence="1">Midgut</tissue>
    </source>
</reference>
<organism evidence="2 3">
    <name type="scientific">Lutzomyia longipalpis</name>
    <name type="common">Sand fly</name>
    <dbReference type="NCBI Taxonomy" id="7200"/>
    <lineage>
        <taxon>Eukaryota</taxon>
        <taxon>Metazoa</taxon>
        <taxon>Ecdysozoa</taxon>
        <taxon>Arthropoda</taxon>
        <taxon>Hexapoda</taxon>
        <taxon>Insecta</taxon>
        <taxon>Pterygota</taxon>
        <taxon>Neoptera</taxon>
        <taxon>Endopterygota</taxon>
        <taxon>Diptera</taxon>
        <taxon>Nematocera</taxon>
        <taxon>Psychodoidea</taxon>
        <taxon>Psychodidae</taxon>
        <taxon>Lutzomyia</taxon>
        <taxon>Lutzomyia</taxon>
    </lineage>
</organism>
<dbReference type="InterPro" id="IPR029686">
    <property type="entry name" value="Malpha/m4/m2"/>
</dbReference>
<reference evidence="2" key="3">
    <citation type="submission" date="2020-05" db="UniProtKB">
        <authorList>
            <consortium name="EnsemblMetazoa"/>
        </authorList>
    </citation>
    <scope>IDENTIFICATION</scope>
    <source>
        <strain evidence="2">Jacobina</strain>
    </source>
</reference>
<dbReference type="Proteomes" id="UP000092461">
    <property type="component" value="Unassembled WGS sequence"/>
</dbReference>
<reference evidence="3" key="1">
    <citation type="submission" date="2012-05" db="EMBL/GenBank/DDBJ databases">
        <title>Whole Genome Assembly of Lutzomyia longipalpis.</title>
        <authorList>
            <person name="Richards S."/>
            <person name="Qu C."/>
            <person name="Dillon R."/>
            <person name="Worley K."/>
            <person name="Scherer S."/>
            <person name="Batterton M."/>
            <person name="Taylor A."/>
            <person name="Hawes A."/>
            <person name="Hernandez B."/>
            <person name="Kovar C."/>
            <person name="Mandapat C."/>
            <person name="Pham C."/>
            <person name="Qu C."/>
            <person name="Jing C."/>
            <person name="Bess C."/>
            <person name="Bandaranaike D."/>
            <person name="Ngo D."/>
            <person name="Ongeri F."/>
            <person name="Arias F."/>
            <person name="Lara F."/>
            <person name="Weissenberger G."/>
            <person name="Kamau G."/>
            <person name="Han H."/>
            <person name="Shen H."/>
            <person name="Dinh H."/>
            <person name="Khalil I."/>
            <person name="Jones J."/>
            <person name="Shafer J."/>
            <person name="Jayaseelan J."/>
            <person name="Quiroz J."/>
            <person name="Blankenburg K."/>
            <person name="Nguyen L."/>
            <person name="Jackson L."/>
            <person name="Francisco L."/>
            <person name="Tang L.-Y."/>
            <person name="Pu L.-L."/>
            <person name="Perales L."/>
            <person name="Lorensuhewa L."/>
            <person name="Munidasa M."/>
            <person name="Coyle M."/>
            <person name="Taylor M."/>
            <person name="Puazo M."/>
            <person name="Firestine M."/>
            <person name="Scheel M."/>
            <person name="Javaid M."/>
            <person name="Wang M."/>
            <person name="Li M."/>
            <person name="Tabassum N."/>
            <person name="Saada N."/>
            <person name="Osuji N."/>
            <person name="Aqrawi P."/>
            <person name="Fu Q."/>
            <person name="Thornton R."/>
            <person name="Raj R."/>
            <person name="Goodspeed R."/>
            <person name="Mata R."/>
            <person name="Najjar R."/>
            <person name="Gubbala S."/>
            <person name="Lee S."/>
            <person name="Denson S."/>
            <person name="Patil S."/>
            <person name="Macmil S."/>
            <person name="Qi S."/>
            <person name="Matskevitch T."/>
            <person name="Palculict T."/>
            <person name="Mathew T."/>
            <person name="Vee V."/>
            <person name="Velamala V."/>
            <person name="Korchina V."/>
            <person name="Cai W."/>
            <person name="Liu W."/>
            <person name="Dai W."/>
            <person name="Zou X."/>
            <person name="Zhu Y."/>
            <person name="Zhang Y."/>
            <person name="Wu Y.-Q."/>
            <person name="Xin Y."/>
            <person name="Nazarath L."/>
            <person name="Kovar C."/>
            <person name="Han Y."/>
            <person name="Muzny D."/>
            <person name="Gibbs R."/>
        </authorList>
    </citation>
    <scope>NUCLEOTIDE SEQUENCE [LARGE SCALE GENOMIC DNA]</scope>
    <source>
        <strain evidence="3">Jacobina</strain>
    </source>
</reference>
<dbReference type="PANTHER" id="PTHR12254">
    <property type="entry name" value="ENHANCER OF SPLIT MALPHA PROTEIN"/>
    <property type="match status" value="1"/>
</dbReference>
<dbReference type="Pfam" id="PF15952">
    <property type="entry name" value="ESM4"/>
    <property type="match status" value="2"/>
</dbReference>
<dbReference type="EMBL" id="AJWK01034397">
    <property type="status" value="NOT_ANNOTATED_CDS"/>
    <property type="molecule type" value="Genomic_DNA"/>
</dbReference>
<dbReference type="VEuPathDB" id="VectorBase:LLONM1_011011"/>
<dbReference type="VEuPathDB" id="VectorBase:LLOJ009832"/>
<protein>
    <submittedName>
        <fullName evidence="1">Putative enhancer of split malpha protein</fullName>
    </submittedName>
</protein>
<name>A0A1B0GL63_LUTLO</name>
<evidence type="ECO:0000313" key="3">
    <source>
        <dbReference type="Proteomes" id="UP000092461"/>
    </source>
</evidence>